<protein>
    <submittedName>
        <fullName evidence="6">TetR/AcrR family transcriptional regulator</fullName>
    </submittedName>
</protein>
<dbReference type="PANTHER" id="PTHR30055:SF238">
    <property type="entry name" value="MYCOFACTOCIN BIOSYNTHESIS TRANSCRIPTIONAL REGULATOR MFTR-RELATED"/>
    <property type="match status" value="1"/>
</dbReference>
<dbReference type="EMBL" id="JAUHTC010000031">
    <property type="protein sequence ID" value="MDN4517637.1"/>
    <property type="molecule type" value="Genomic_DNA"/>
</dbReference>
<evidence type="ECO:0000256" key="1">
    <source>
        <dbReference type="ARBA" id="ARBA00023015"/>
    </source>
</evidence>
<keyword evidence="1" id="KW-0805">Transcription regulation</keyword>
<evidence type="ECO:0000256" key="4">
    <source>
        <dbReference type="PROSITE-ProRule" id="PRU00335"/>
    </source>
</evidence>
<dbReference type="InterPro" id="IPR009057">
    <property type="entry name" value="Homeodomain-like_sf"/>
</dbReference>
<dbReference type="Pfam" id="PF00440">
    <property type="entry name" value="TetR_N"/>
    <property type="match status" value="1"/>
</dbReference>
<gene>
    <name evidence="6" type="ORF">QYF68_07310</name>
</gene>
<sequence length="202" mass="21856">MPDRLASGRHHLSREQVAANQKQRLFKALAAVMAEKGYSDTTVHDLTTAAGVSKATFYQHFTSKQDCFMSAYARMQQFVIDAIQAAPAAGTPMQRFAALLDRYLGFLALDPTTARLFLVEVNAAGPEAMRQRAQLQQEFVSGVAKVFKARSKADRFACQMLVAGISTLVTNALADADGDAVTALKKPILGFTERVMKVPAGG</sequence>
<dbReference type="Proteomes" id="UP001172687">
    <property type="component" value="Unassembled WGS sequence"/>
</dbReference>
<reference evidence="6" key="1">
    <citation type="submission" date="2023-07" db="EMBL/GenBank/DDBJ databases">
        <title>Degradation of tert-butanol by M. austroafricanum TBA100.</title>
        <authorList>
            <person name="Helbich S."/>
            <person name="Vainshtein Y."/>
        </authorList>
    </citation>
    <scope>NUCLEOTIDE SEQUENCE</scope>
    <source>
        <strain evidence="6">TBA100</strain>
    </source>
</reference>
<feature type="domain" description="HTH tetR-type" evidence="5">
    <location>
        <begin position="19"/>
        <end position="79"/>
    </location>
</feature>
<dbReference type="RefSeq" id="WP_105387501.1">
    <property type="nucleotide sequence ID" value="NZ_CP070380.1"/>
</dbReference>
<dbReference type="PANTHER" id="PTHR30055">
    <property type="entry name" value="HTH-TYPE TRANSCRIPTIONAL REGULATOR RUTR"/>
    <property type="match status" value="1"/>
</dbReference>
<feature type="DNA-binding region" description="H-T-H motif" evidence="4">
    <location>
        <begin position="42"/>
        <end position="61"/>
    </location>
</feature>
<dbReference type="InterPro" id="IPR001647">
    <property type="entry name" value="HTH_TetR"/>
</dbReference>
<evidence type="ECO:0000256" key="3">
    <source>
        <dbReference type="ARBA" id="ARBA00023163"/>
    </source>
</evidence>
<keyword evidence="3" id="KW-0804">Transcription</keyword>
<dbReference type="SUPFAM" id="SSF46689">
    <property type="entry name" value="Homeodomain-like"/>
    <property type="match status" value="1"/>
</dbReference>
<keyword evidence="7" id="KW-1185">Reference proteome</keyword>
<dbReference type="InterPro" id="IPR050109">
    <property type="entry name" value="HTH-type_TetR-like_transc_reg"/>
</dbReference>
<evidence type="ECO:0000313" key="7">
    <source>
        <dbReference type="Proteomes" id="UP001172687"/>
    </source>
</evidence>
<comment type="caution">
    <text evidence="6">The sequence shown here is derived from an EMBL/GenBank/DDBJ whole genome shotgun (WGS) entry which is preliminary data.</text>
</comment>
<keyword evidence="2 4" id="KW-0238">DNA-binding</keyword>
<proteinExistence type="predicted"/>
<dbReference type="Gene3D" id="1.10.10.60">
    <property type="entry name" value="Homeodomain-like"/>
    <property type="match status" value="1"/>
</dbReference>
<evidence type="ECO:0000313" key="6">
    <source>
        <dbReference type="EMBL" id="MDN4517637.1"/>
    </source>
</evidence>
<organism evidence="6 7">
    <name type="scientific">Mycolicibacterium austroafricanum</name>
    <name type="common">Mycobacterium austroafricanum</name>
    <dbReference type="NCBI Taxonomy" id="39687"/>
    <lineage>
        <taxon>Bacteria</taxon>
        <taxon>Bacillati</taxon>
        <taxon>Actinomycetota</taxon>
        <taxon>Actinomycetes</taxon>
        <taxon>Mycobacteriales</taxon>
        <taxon>Mycobacteriaceae</taxon>
        <taxon>Mycolicibacterium</taxon>
    </lineage>
</organism>
<dbReference type="Gene3D" id="1.10.357.10">
    <property type="entry name" value="Tetracycline Repressor, domain 2"/>
    <property type="match status" value="1"/>
</dbReference>
<evidence type="ECO:0000256" key="2">
    <source>
        <dbReference type="ARBA" id="ARBA00023125"/>
    </source>
</evidence>
<evidence type="ECO:0000259" key="5">
    <source>
        <dbReference type="PROSITE" id="PS50977"/>
    </source>
</evidence>
<accession>A0ABT8HBJ1</accession>
<dbReference type="PROSITE" id="PS50977">
    <property type="entry name" value="HTH_TETR_2"/>
    <property type="match status" value="1"/>
</dbReference>
<dbReference type="PRINTS" id="PR00455">
    <property type="entry name" value="HTHTETR"/>
</dbReference>
<name>A0ABT8HBJ1_MYCAO</name>